<dbReference type="PATRIC" id="fig|1447256.3.peg.1422"/>
<evidence type="ECO:0000256" key="1">
    <source>
        <dbReference type="ARBA" id="ARBA00000824"/>
    </source>
</evidence>
<comment type="subcellular location">
    <subcellularLocation>
        <location evidence="3">Cytoplasm</location>
    </subcellularLocation>
</comment>
<evidence type="ECO:0000256" key="7">
    <source>
        <dbReference type="ARBA" id="ARBA00013147"/>
    </source>
</evidence>
<keyword evidence="15" id="KW-0511">Multifunctional enzyme</keyword>
<comment type="caution">
    <text evidence="23">The sequence shown here is derived from an EMBL/GenBank/DDBJ whole genome shotgun (WGS) entry which is preliminary data.</text>
</comment>
<feature type="domain" description="Prephenate dehydratase" evidence="21">
    <location>
        <begin position="94"/>
        <end position="270"/>
    </location>
</feature>
<comment type="catalytic activity">
    <reaction evidence="1">
        <text>chorismate = prephenate</text>
        <dbReference type="Rhea" id="RHEA:13897"/>
        <dbReference type="ChEBI" id="CHEBI:29748"/>
        <dbReference type="ChEBI" id="CHEBI:29934"/>
        <dbReference type="EC" id="5.4.99.5"/>
    </reaction>
</comment>
<dbReference type="GO" id="GO:0004664">
    <property type="term" value="F:prephenate dehydratase activity"/>
    <property type="evidence" value="ECO:0007669"/>
    <property type="project" value="UniProtKB-EC"/>
</dbReference>
<dbReference type="InterPro" id="IPR002912">
    <property type="entry name" value="ACT_dom"/>
</dbReference>
<dbReference type="InterPro" id="IPR008242">
    <property type="entry name" value="Chor_mutase/pphenate_deHydtase"/>
</dbReference>
<evidence type="ECO:0000256" key="11">
    <source>
        <dbReference type="ARBA" id="ARBA00023141"/>
    </source>
</evidence>
<sequence length="359" mass="39887">MANEDGLLELRNQLDNIDNKLLDLLNERMKIVHKVGSLKAKSGGAIYRPDREKAIIDRLDKINQENSGLLNRSAIEALFLEIFAISRNIELPENIGYLGPQGSFTHQAAEARFGAMSSYVSVSSIKGIFKELKSKKIKFGVVPIENSSNGIVNDTINGFTNYDSKIVAEVILNIHHTLATTCDKISDIKKIYSKDIAFDQCRKFLTNFGLDEVELIPVESTTKAAKLAANEANSAAICAHVAAKLYNLPILFENIEDKDNNKTRFFILSDFENAPSGNDKTSILVNLPDEQGGLVKFLNDFNNAGINLTKIKSHIVEGNSIFFIDFDGHKDDENVKKVLEKHKPSVKILGSYVKEIKDI</sequence>
<dbReference type="PROSITE" id="PS51171">
    <property type="entry name" value="PREPHENATE_DEHYDR_3"/>
    <property type="match status" value="1"/>
</dbReference>
<feature type="domain" description="ACT" evidence="22">
    <location>
        <begin position="282"/>
        <end position="359"/>
    </location>
</feature>
<dbReference type="EMBL" id="JAIQ01000105">
    <property type="protein sequence ID" value="KLD99268.1"/>
    <property type="molecule type" value="Genomic_DNA"/>
</dbReference>
<dbReference type="GeneID" id="24305405"/>
<evidence type="ECO:0000256" key="19">
    <source>
        <dbReference type="PIRSR" id="PIRSR001500-2"/>
    </source>
</evidence>
<dbReference type="Proteomes" id="UP000035514">
    <property type="component" value="Unassembled WGS sequence"/>
</dbReference>
<keyword evidence="11" id="KW-0057">Aromatic amino acid biosynthesis</keyword>
<evidence type="ECO:0000256" key="17">
    <source>
        <dbReference type="ARBA" id="ARBA00031520"/>
    </source>
</evidence>
<evidence type="ECO:0000256" key="18">
    <source>
        <dbReference type="ARBA" id="ARBA00047848"/>
    </source>
</evidence>
<dbReference type="CDD" id="cd13630">
    <property type="entry name" value="PBP2_PDT_1"/>
    <property type="match status" value="1"/>
</dbReference>
<evidence type="ECO:0000256" key="6">
    <source>
        <dbReference type="ARBA" id="ARBA00012404"/>
    </source>
</evidence>
<dbReference type="InterPro" id="IPR036979">
    <property type="entry name" value="CM_dom_sf"/>
</dbReference>
<evidence type="ECO:0000256" key="2">
    <source>
        <dbReference type="ARBA" id="ARBA00002364"/>
    </source>
</evidence>
<dbReference type="SMART" id="SM00830">
    <property type="entry name" value="CM_2"/>
    <property type="match status" value="1"/>
</dbReference>
<keyword evidence="9" id="KW-0963">Cytoplasm</keyword>
<keyword evidence="12" id="KW-0584">Phenylalanine biosynthesis</keyword>
<dbReference type="InterPro" id="IPR002701">
    <property type="entry name" value="CM_II_prokaryot"/>
</dbReference>
<evidence type="ECO:0000256" key="13">
    <source>
        <dbReference type="ARBA" id="ARBA00023235"/>
    </source>
</evidence>
<evidence type="ECO:0000259" key="21">
    <source>
        <dbReference type="PROSITE" id="PS51171"/>
    </source>
</evidence>
<keyword evidence="14" id="KW-0456">Lyase</keyword>
<dbReference type="GO" id="GO:0009094">
    <property type="term" value="P:L-phenylalanine biosynthetic process"/>
    <property type="evidence" value="ECO:0007669"/>
    <property type="project" value="UniProtKB-UniPathway"/>
</dbReference>
<dbReference type="UniPathway" id="UPA00120">
    <property type="reaction ID" value="UER00203"/>
</dbReference>
<dbReference type="RefSeq" id="WP_004511018.1">
    <property type="nucleotide sequence ID" value="NZ_JAIQ01000105.1"/>
</dbReference>
<keyword evidence="13" id="KW-0413">Isomerase</keyword>
<evidence type="ECO:0000256" key="4">
    <source>
        <dbReference type="ARBA" id="ARBA00004741"/>
    </source>
</evidence>
<gene>
    <name evidence="23" type="ORF">AA20_07280</name>
</gene>
<dbReference type="InterPro" id="IPR036263">
    <property type="entry name" value="Chorismate_II_sf"/>
</dbReference>
<dbReference type="SUPFAM" id="SSF55021">
    <property type="entry name" value="ACT-like"/>
    <property type="match status" value="1"/>
</dbReference>
<evidence type="ECO:0000259" key="22">
    <source>
        <dbReference type="PROSITE" id="PS51671"/>
    </source>
</evidence>
<reference evidence="23 24" key="1">
    <citation type="submission" date="2014-01" db="EMBL/GenBank/DDBJ databases">
        <title>Development of a Comparative Genomic Fingerprinting Assay for High Resolution Genotyping of Arcobacter butzleri.</title>
        <authorList>
            <person name="Webb A.L."/>
            <person name="Inglis G.D."/>
            <person name="Kruczkiewicz P."/>
            <person name="Selinger L.B."/>
            <person name="Taboada E.N."/>
        </authorList>
    </citation>
    <scope>NUCLEOTIDE SEQUENCE [LARGE SCALE GENOMIC DNA]</scope>
    <source>
        <strain evidence="23 24">L348</strain>
    </source>
</reference>
<dbReference type="Pfam" id="PF00800">
    <property type="entry name" value="PDT"/>
    <property type="match status" value="1"/>
</dbReference>
<dbReference type="SUPFAM" id="SSF48600">
    <property type="entry name" value="Chorismate mutase II"/>
    <property type="match status" value="1"/>
</dbReference>
<evidence type="ECO:0000256" key="10">
    <source>
        <dbReference type="ARBA" id="ARBA00022605"/>
    </source>
</evidence>
<dbReference type="CDD" id="cd04905">
    <property type="entry name" value="ACT_CM-PDT"/>
    <property type="match status" value="1"/>
</dbReference>
<evidence type="ECO:0000256" key="15">
    <source>
        <dbReference type="ARBA" id="ARBA00023268"/>
    </source>
</evidence>
<evidence type="ECO:0000256" key="9">
    <source>
        <dbReference type="ARBA" id="ARBA00022490"/>
    </source>
</evidence>
<evidence type="ECO:0000256" key="8">
    <source>
        <dbReference type="ARBA" id="ARBA00014401"/>
    </source>
</evidence>
<dbReference type="Gene3D" id="1.20.59.10">
    <property type="entry name" value="Chorismate mutase"/>
    <property type="match status" value="1"/>
</dbReference>
<evidence type="ECO:0000256" key="12">
    <source>
        <dbReference type="ARBA" id="ARBA00023222"/>
    </source>
</evidence>
<dbReference type="PANTHER" id="PTHR21022:SF19">
    <property type="entry name" value="PREPHENATE DEHYDRATASE-RELATED"/>
    <property type="match status" value="1"/>
</dbReference>
<keyword evidence="10" id="KW-0028">Amino-acid biosynthesis</keyword>
<dbReference type="Gene3D" id="3.40.190.10">
    <property type="entry name" value="Periplasmic binding protein-like II"/>
    <property type="match status" value="2"/>
</dbReference>
<evidence type="ECO:0000256" key="3">
    <source>
        <dbReference type="ARBA" id="ARBA00004496"/>
    </source>
</evidence>
<comment type="catalytic activity">
    <reaction evidence="18">
        <text>prephenate + H(+) = 3-phenylpyruvate + CO2 + H2O</text>
        <dbReference type="Rhea" id="RHEA:21648"/>
        <dbReference type="ChEBI" id="CHEBI:15377"/>
        <dbReference type="ChEBI" id="CHEBI:15378"/>
        <dbReference type="ChEBI" id="CHEBI:16526"/>
        <dbReference type="ChEBI" id="CHEBI:18005"/>
        <dbReference type="ChEBI" id="CHEBI:29934"/>
        <dbReference type="EC" id="4.2.1.51"/>
    </reaction>
</comment>
<dbReference type="EC" id="5.4.99.5" evidence="6"/>
<feature type="site" description="Essential for prephenate dehydratase activity" evidence="19">
    <location>
        <position position="263"/>
    </location>
</feature>
<dbReference type="Pfam" id="PF01817">
    <property type="entry name" value="CM_2"/>
    <property type="match status" value="1"/>
</dbReference>
<dbReference type="EC" id="4.2.1.51" evidence="7"/>
<dbReference type="NCBIfam" id="TIGR01807">
    <property type="entry name" value="CM_P2"/>
    <property type="match status" value="1"/>
</dbReference>
<dbReference type="GO" id="GO:0004106">
    <property type="term" value="F:chorismate mutase activity"/>
    <property type="evidence" value="ECO:0007669"/>
    <property type="project" value="UniProtKB-EC"/>
</dbReference>
<comment type="function">
    <text evidence="2">Catalyzes the Claisen rearrangement of chorismate to prephenate and the decarboxylation/dehydration of prephenate to phenylpyruvate.</text>
</comment>
<protein>
    <recommendedName>
        <fullName evidence="8">Bifunctional chorismate mutase/prephenate dehydratase</fullName>
        <ecNumber evidence="7">4.2.1.51</ecNumber>
        <ecNumber evidence="6">5.4.99.5</ecNumber>
    </recommendedName>
    <alternativeName>
        <fullName evidence="17">Chorismate mutase-prephenate dehydratase</fullName>
    </alternativeName>
    <alternativeName>
        <fullName evidence="16">p-protein</fullName>
    </alternativeName>
</protein>
<evidence type="ECO:0000256" key="14">
    <source>
        <dbReference type="ARBA" id="ARBA00023239"/>
    </source>
</evidence>
<evidence type="ECO:0000256" key="5">
    <source>
        <dbReference type="ARBA" id="ARBA00004817"/>
    </source>
</evidence>
<dbReference type="SUPFAM" id="SSF53850">
    <property type="entry name" value="Periplasmic binding protein-like II"/>
    <property type="match status" value="1"/>
</dbReference>
<evidence type="ECO:0000313" key="23">
    <source>
        <dbReference type="EMBL" id="KLD99268.1"/>
    </source>
</evidence>
<organism evidence="23 24">
    <name type="scientific">Aliarcobacter butzleri L348</name>
    <dbReference type="NCBI Taxonomy" id="1447256"/>
    <lineage>
        <taxon>Bacteria</taxon>
        <taxon>Pseudomonadati</taxon>
        <taxon>Campylobacterota</taxon>
        <taxon>Epsilonproteobacteria</taxon>
        <taxon>Campylobacterales</taxon>
        <taxon>Arcobacteraceae</taxon>
        <taxon>Aliarcobacter</taxon>
    </lineage>
</organism>
<comment type="pathway">
    <text evidence="5">Metabolic intermediate biosynthesis; prephenate biosynthesis; prephenate from chorismate: step 1/1.</text>
</comment>
<name>A0A0G9JYD2_9BACT</name>
<dbReference type="AlphaFoldDB" id="A0A0G9JYD2"/>
<proteinExistence type="predicted"/>
<dbReference type="InterPro" id="IPR001086">
    <property type="entry name" value="Preph_deHydtase"/>
</dbReference>
<feature type="domain" description="Chorismate mutase" evidence="20">
    <location>
        <begin position="1"/>
        <end position="94"/>
    </location>
</feature>
<dbReference type="GO" id="GO:0046417">
    <property type="term" value="P:chorismate metabolic process"/>
    <property type="evidence" value="ECO:0007669"/>
    <property type="project" value="InterPro"/>
</dbReference>
<dbReference type="InterPro" id="IPR045865">
    <property type="entry name" value="ACT-like_dom_sf"/>
</dbReference>
<comment type="pathway">
    <text evidence="4">Amino-acid biosynthesis; L-phenylalanine biosynthesis; phenylpyruvate from prephenate: step 1/1.</text>
</comment>
<dbReference type="Gene3D" id="3.30.70.260">
    <property type="match status" value="1"/>
</dbReference>
<dbReference type="GO" id="GO:0005737">
    <property type="term" value="C:cytoplasm"/>
    <property type="evidence" value="ECO:0007669"/>
    <property type="project" value="UniProtKB-SubCell"/>
</dbReference>
<dbReference type="InterPro" id="IPR010957">
    <property type="entry name" value="G/b/e-P-prot_chorismate_mutase"/>
</dbReference>
<accession>A0A0G9JYD2</accession>
<dbReference type="PIRSF" id="PIRSF001500">
    <property type="entry name" value="Chor_mut_pdt_Ppr"/>
    <property type="match status" value="1"/>
</dbReference>
<dbReference type="Pfam" id="PF01842">
    <property type="entry name" value="ACT"/>
    <property type="match status" value="1"/>
</dbReference>
<evidence type="ECO:0000259" key="20">
    <source>
        <dbReference type="PROSITE" id="PS51168"/>
    </source>
</evidence>
<evidence type="ECO:0000256" key="16">
    <source>
        <dbReference type="ARBA" id="ARBA00031175"/>
    </source>
</evidence>
<dbReference type="PANTHER" id="PTHR21022">
    <property type="entry name" value="PREPHENATE DEHYDRATASE P PROTEIN"/>
    <property type="match status" value="1"/>
</dbReference>
<dbReference type="UniPathway" id="UPA00121">
    <property type="reaction ID" value="UER00345"/>
</dbReference>
<dbReference type="PROSITE" id="PS51168">
    <property type="entry name" value="CHORISMATE_MUT_2"/>
    <property type="match status" value="1"/>
</dbReference>
<evidence type="ECO:0000313" key="24">
    <source>
        <dbReference type="Proteomes" id="UP000035514"/>
    </source>
</evidence>
<dbReference type="PROSITE" id="PS51671">
    <property type="entry name" value="ACT"/>
    <property type="match status" value="1"/>
</dbReference>